<name>A0ACC2NIU1_9HYME</name>
<sequence>MSHIADHWALLVEGYYKLMKSTVTSDEIASAHELFKEFVVKTEAIYSKEFMTFNLHQLLHLAQSVLNWGPLWSHSGYPFESNNAKYLKQIHSPKGVTLQVCRAVSMRQSEVVLRRHVASMDYSPITDFVNYLEYSGAKNTSKLRDERYFGRYTKLSRRKRTEMQLSQNARVYVKMVKNGCLYRSMNNRSVRSDDSYAQLDDGNYIRIVEFITDAGCDTSITVCKLLEVRRIINDEFPTAMITVEHRDDSYVDTKKINSICVAVEIDEIVYLTPPPNLYRN</sequence>
<proteinExistence type="predicted"/>
<organism evidence="1 2">
    <name type="scientific">Eretmocerus hayati</name>
    <dbReference type="NCBI Taxonomy" id="131215"/>
    <lineage>
        <taxon>Eukaryota</taxon>
        <taxon>Metazoa</taxon>
        <taxon>Ecdysozoa</taxon>
        <taxon>Arthropoda</taxon>
        <taxon>Hexapoda</taxon>
        <taxon>Insecta</taxon>
        <taxon>Pterygota</taxon>
        <taxon>Neoptera</taxon>
        <taxon>Endopterygota</taxon>
        <taxon>Hymenoptera</taxon>
        <taxon>Apocrita</taxon>
        <taxon>Proctotrupomorpha</taxon>
        <taxon>Chalcidoidea</taxon>
        <taxon>Aphelinidae</taxon>
        <taxon>Aphelininae</taxon>
        <taxon>Eretmocerus</taxon>
    </lineage>
</organism>
<gene>
    <name evidence="1" type="ORF">QAD02_002275</name>
</gene>
<keyword evidence="2" id="KW-1185">Reference proteome</keyword>
<evidence type="ECO:0000313" key="2">
    <source>
        <dbReference type="Proteomes" id="UP001239111"/>
    </source>
</evidence>
<dbReference type="EMBL" id="CM056743">
    <property type="protein sequence ID" value="KAJ8671016.1"/>
    <property type="molecule type" value="Genomic_DNA"/>
</dbReference>
<comment type="caution">
    <text evidence="1">The sequence shown here is derived from an EMBL/GenBank/DDBJ whole genome shotgun (WGS) entry which is preliminary data.</text>
</comment>
<evidence type="ECO:0000313" key="1">
    <source>
        <dbReference type="EMBL" id="KAJ8671016.1"/>
    </source>
</evidence>
<accession>A0ACC2NIU1</accession>
<reference evidence="1" key="1">
    <citation type="submission" date="2023-04" db="EMBL/GenBank/DDBJ databases">
        <title>A chromosome-level genome assembly of the parasitoid wasp Eretmocerus hayati.</title>
        <authorList>
            <person name="Zhong Y."/>
            <person name="Liu S."/>
            <person name="Liu Y."/>
        </authorList>
    </citation>
    <scope>NUCLEOTIDE SEQUENCE</scope>
    <source>
        <strain evidence="1">ZJU_SS_LIU_2023</strain>
    </source>
</reference>
<dbReference type="Proteomes" id="UP001239111">
    <property type="component" value="Chromosome 3"/>
</dbReference>
<protein>
    <submittedName>
        <fullName evidence="1">Uncharacterized protein</fullName>
    </submittedName>
</protein>